<dbReference type="GO" id="GO:0006412">
    <property type="term" value="P:translation"/>
    <property type="evidence" value="ECO:0007669"/>
    <property type="project" value="InterPro"/>
</dbReference>
<evidence type="ECO:0000256" key="3">
    <source>
        <dbReference type="ARBA" id="ARBA00023274"/>
    </source>
</evidence>
<feature type="domain" description="Small ribosomal subunit protein uS7" evidence="4">
    <location>
        <begin position="5"/>
        <end position="132"/>
    </location>
</feature>
<evidence type="ECO:0000313" key="5">
    <source>
        <dbReference type="EMBL" id="QPB15023.1"/>
    </source>
</evidence>
<name>A0A873WRM1_9EUKA</name>
<dbReference type="SUPFAM" id="SSF47973">
    <property type="entry name" value="Ribosomal protein S7"/>
    <property type="match status" value="1"/>
</dbReference>
<gene>
    <name evidence="5" type="primary">rps7</name>
</gene>
<protein>
    <submittedName>
        <fullName evidence="5">Ribosomal protein S7</fullName>
    </submittedName>
</protein>
<comment type="similarity">
    <text evidence="1">Belongs to the universal ribosomal protein uS7 family.</text>
</comment>
<keyword evidence="3" id="KW-0687">Ribonucleoprotein</keyword>
<keyword evidence="5" id="KW-0496">Mitochondrion</keyword>
<dbReference type="InterPro" id="IPR000235">
    <property type="entry name" value="Ribosomal_uS7"/>
</dbReference>
<sequence>MNNSKFLVYKIVSGLTKNGKKSSNEIIFYNLLILLQKKYKVNPIKILWTVINKIKPTIEVVNRRKSGKIYQIPQIIKPKRQIKIALKWLINSTGKNINVEHGIYNEICNVFLLKSECLKKKEKLCKLVEANRAFLHYRW</sequence>
<dbReference type="InterPro" id="IPR036823">
    <property type="entry name" value="Ribosomal_uS7_dom_sf"/>
</dbReference>
<dbReference type="AlphaFoldDB" id="A0A873WRM1"/>
<reference evidence="5" key="2">
    <citation type="submission" date="2020-08" db="EMBL/GenBank/DDBJ databases">
        <authorList>
            <person name="Russell S.R."/>
            <person name="Jackson C."/>
            <person name="Reyes-Prieto A."/>
        </authorList>
    </citation>
    <scope>NUCLEOTIDE SEQUENCE</scope>
    <source>
        <strain evidence="5">UTEX LB 2766</strain>
    </source>
</reference>
<reference evidence="5" key="1">
    <citation type="journal article" date="2020" name="J. Eukaryot. Microbiol.">
        <title>High Sequence Divergence but Limited Architectural Rearrangements in Organelle Genomes of Cyanophora (Glaucophyta) Species.</title>
        <authorList>
            <person name="Russell S."/>
            <person name="Jackson C."/>
            <person name="Reyes-Prieto A."/>
        </authorList>
    </citation>
    <scope>NUCLEOTIDE SEQUENCE</scope>
    <source>
        <strain evidence="5">UTEX LB 2766</strain>
    </source>
</reference>
<dbReference type="RefSeq" id="YP_010041670.1">
    <property type="nucleotide sequence ID" value="NC_054207.1"/>
</dbReference>
<dbReference type="GO" id="GO:0005840">
    <property type="term" value="C:ribosome"/>
    <property type="evidence" value="ECO:0007669"/>
    <property type="project" value="UniProtKB-KW"/>
</dbReference>
<dbReference type="GeneID" id="63648243"/>
<dbReference type="PANTHER" id="PTHR11205">
    <property type="entry name" value="RIBOSOMAL PROTEIN S7"/>
    <property type="match status" value="1"/>
</dbReference>
<proteinExistence type="inferred from homology"/>
<dbReference type="EMBL" id="MT919636">
    <property type="protein sequence ID" value="QPB15023.1"/>
    <property type="molecule type" value="Genomic_DNA"/>
</dbReference>
<dbReference type="Gene3D" id="1.10.455.10">
    <property type="entry name" value="Ribosomal protein S7 domain"/>
    <property type="match status" value="1"/>
</dbReference>
<organism evidence="5">
    <name type="scientific">Cyanophora biloba</name>
    <dbReference type="NCBI Taxonomy" id="1489483"/>
    <lineage>
        <taxon>Eukaryota</taxon>
        <taxon>Glaucocystophyceae</taxon>
        <taxon>Cyanophorales</taxon>
        <taxon>Cyanophoraceae</taxon>
        <taxon>Cyanophora</taxon>
    </lineage>
</organism>
<accession>A0A873WRM1</accession>
<evidence type="ECO:0000256" key="2">
    <source>
        <dbReference type="ARBA" id="ARBA00022980"/>
    </source>
</evidence>
<dbReference type="PIRSF" id="PIRSF002122">
    <property type="entry name" value="RPS7p_RPS7a_RPS5e_RPS7o"/>
    <property type="match status" value="1"/>
</dbReference>
<evidence type="ECO:0000256" key="1">
    <source>
        <dbReference type="ARBA" id="ARBA00007151"/>
    </source>
</evidence>
<evidence type="ECO:0000259" key="4">
    <source>
        <dbReference type="Pfam" id="PF00177"/>
    </source>
</evidence>
<dbReference type="Pfam" id="PF00177">
    <property type="entry name" value="Ribosomal_S7"/>
    <property type="match status" value="1"/>
</dbReference>
<geneLocation type="mitochondrion" evidence="5"/>
<dbReference type="InterPro" id="IPR023798">
    <property type="entry name" value="Ribosomal_uS7_dom"/>
</dbReference>
<dbReference type="GO" id="GO:1990904">
    <property type="term" value="C:ribonucleoprotein complex"/>
    <property type="evidence" value="ECO:0007669"/>
    <property type="project" value="UniProtKB-KW"/>
</dbReference>
<keyword evidence="2 5" id="KW-0689">Ribosomal protein</keyword>